<keyword evidence="4" id="KW-1185">Reference proteome</keyword>
<evidence type="ECO:0000313" key="3">
    <source>
        <dbReference type="EMBL" id="GJE92347.1"/>
    </source>
</evidence>
<dbReference type="AlphaFoldDB" id="A0A9P3GAS3"/>
<dbReference type="EMBL" id="BPQB01000026">
    <property type="protein sequence ID" value="GJE92347.1"/>
    <property type="molecule type" value="Genomic_DNA"/>
</dbReference>
<accession>A0A9P3GAS3</accession>
<dbReference type="PANTHER" id="PTHR37957">
    <property type="entry name" value="BLR7070 PROTEIN"/>
    <property type="match status" value="1"/>
</dbReference>
<feature type="domain" description="Phytase-like" evidence="2">
    <location>
        <begin position="151"/>
        <end position="383"/>
    </location>
</feature>
<feature type="chain" id="PRO_5040212962" evidence="1">
    <location>
        <begin position="20"/>
        <end position="492"/>
    </location>
</feature>
<evidence type="ECO:0000256" key="1">
    <source>
        <dbReference type="SAM" id="SignalP"/>
    </source>
</evidence>
<proteinExistence type="predicted"/>
<keyword evidence="1" id="KW-0732">Signal</keyword>
<reference evidence="3 4" key="1">
    <citation type="submission" date="2021-08" db="EMBL/GenBank/DDBJ databases">
        <title>Draft Genome Sequence of Phanerochaete sordida strain YK-624.</title>
        <authorList>
            <person name="Mori T."/>
            <person name="Dohra H."/>
            <person name="Suzuki T."/>
            <person name="Kawagishi H."/>
            <person name="Hirai H."/>
        </authorList>
    </citation>
    <scope>NUCLEOTIDE SEQUENCE [LARGE SCALE GENOMIC DNA]</scope>
    <source>
        <strain evidence="3 4">YK-624</strain>
    </source>
</reference>
<comment type="caution">
    <text evidence="3">The sequence shown here is derived from an EMBL/GenBank/DDBJ whole genome shotgun (WGS) entry which is preliminary data.</text>
</comment>
<protein>
    <submittedName>
        <fullName evidence="3">Phytase-like domain-containing protein</fullName>
    </submittedName>
</protein>
<dbReference type="OrthoDB" id="425936at2759"/>
<sequence>MARFLAVLLPLVQAAVVLASPVARASEPDPSLAKSVTVAGQTFVNKGLVGFGLIPSNFTESTGNTLGGIGSAIALKRGSFAPQSDGTFTGTLIVQPDRGFNVDGTIDYQGRQHQIDFVLNPYYSTADLSFTAAQQTLQVTYRNTLLYTERSHGVTTGLDAGGVRDAQSDFPDNPLADPEMPIPSKKDNRLTLDLEGLVLNADGTFWVSDEYGPYVYRFDANADLLQTIQPPDAITPITDGDLDFTGDSDPDTGRAGNNGFECLTVDEATSTLWVMLQSATIQDGGNKKSNARFTRLLAYDIASPDTDRPALTAEYVVPLPLDSDGKTLGASEIAFVGDGLFLVLARDSNGHGGDDTTSEYKGIDLVNIAGATNIAGSKFDSHKNAVAPKGKLDSSVTPATYTQFISLIDPTELARFGLHNGDPSSATLIDAKWESIALAPVGDSAFPDDYFLFTAADNDFLTTDGISLGQTYNAGVDNDNQFLVFRVTIPTL</sequence>
<dbReference type="PANTHER" id="PTHR37957:SF1">
    <property type="entry name" value="PHYTASE-LIKE DOMAIN-CONTAINING PROTEIN"/>
    <property type="match status" value="1"/>
</dbReference>
<evidence type="ECO:0000313" key="4">
    <source>
        <dbReference type="Proteomes" id="UP000703269"/>
    </source>
</evidence>
<name>A0A9P3GAS3_9APHY</name>
<dbReference type="Proteomes" id="UP000703269">
    <property type="component" value="Unassembled WGS sequence"/>
</dbReference>
<gene>
    <name evidence="3" type="ORF">PsYK624_085010</name>
</gene>
<evidence type="ECO:0000259" key="2">
    <source>
        <dbReference type="Pfam" id="PF13449"/>
    </source>
</evidence>
<dbReference type="Pfam" id="PF13449">
    <property type="entry name" value="Phytase-like"/>
    <property type="match status" value="1"/>
</dbReference>
<organism evidence="3 4">
    <name type="scientific">Phanerochaete sordida</name>
    <dbReference type="NCBI Taxonomy" id="48140"/>
    <lineage>
        <taxon>Eukaryota</taxon>
        <taxon>Fungi</taxon>
        <taxon>Dikarya</taxon>
        <taxon>Basidiomycota</taxon>
        <taxon>Agaricomycotina</taxon>
        <taxon>Agaricomycetes</taxon>
        <taxon>Polyporales</taxon>
        <taxon>Phanerochaetaceae</taxon>
        <taxon>Phanerochaete</taxon>
    </lineage>
</organism>
<dbReference type="InterPro" id="IPR027372">
    <property type="entry name" value="Phytase-like_dom"/>
</dbReference>
<feature type="signal peptide" evidence="1">
    <location>
        <begin position="1"/>
        <end position="19"/>
    </location>
</feature>